<evidence type="ECO:0000313" key="4">
    <source>
        <dbReference type="EMBL" id="MDG6896262.1"/>
    </source>
</evidence>
<gene>
    <name evidence="4" type="ORF">A6A20_11705</name>
</gene>
<dbReference type="InterPro" id="IPR045851">
    <property type="entry name" value="AMP-bd_C_sf"/>
</dbReference>
<dbReference type="Pfam" id="PF13193">
    <property type="entry name" value="AMP-binding_C"/>
    <property type="match status" value="1"/>
</dbReference>
<evidence type="ECO:0000313" key="5">
    <source>
        <dbReference type="Proteomes" id="UP001155500"/>
    </source>
</evidence>
<accession>A0A9X4SJ26</accession>
<dbReference type="PANTHER" id="PTHR43201">
    <property type="entry name" value="ACYL-COA SYNTHETASE"/>
    <property type="match status" value="1"/>
</dbReference>
<sequence length="445" mass="50827">MNNKQSLYDNYPDDKIIALNPTWTWQQFCSRSWQIYHQFKQDKIQSVALILEDYAMQTCVMLACFNANVTLLLPPHLLDDNVEWIEQNAQLLLTDDNIKYYGIDQPSESPLPIIDKHKQSQVWQKTSGSTGKPKISVISAEKMWIEVEAIYAALPFKQARPFHLVSSVSAQHRYGLIFCTLLPLRMGWTLSHQQQHYPEFMLEESLKASSSIWITSPTLLNNLNLANQKLANCGVHSIISAGGALSPDIARQIETALHCQVIECYGSTETGTIAFKNTEENWQATPLTQVGITKQGTLWVESPWQNQREETADAVEFDENQQFKLLGRIDRIVKFGDKRISLVHIEQQILSHPWVADCYIAQHPRHFRPAAWLALSPQGQQILAQSGKIFVQKTLCQYLAKSQESIAIPRYWRFADKLPRNSQAKISRQAFEQVFLNKAQDTDNG</sequence>
<dbReference type="Proteomes" id="UP001155500">
    <property type="component" value="Unassembled WGS sequence"/>
</dbReference>
<dbReference type="InterPro" id="IPR042099">
    <property type="entry name" value="ANL_N_sf"/>
</dbReference>
<evidence type="ECO:0000259" key="2">
    <source>
        <dbReference type="Pfam" id="PF00501"/>
    </source>
</evidence>
<dbReference type="Gene3D" id="3.40.50.12780">
    <property type="entry name" value="N-terminal domain of ligase-like"/>
    <property type="match status" value="1"/>
</dbReference>
<dbReference type="Gene3D" id="3.30.300.30">
    <property type="match status" value="1"/>
</dbReference>
<comment type="similarity">
    <text evidence="1">Belongs to the ATP-dependent AMP-binding enzyme family.</text>
</comment>
<dbReference type="EMBL" id="LWID01000001">
    <property type="protein sequence ID" value="MDG6896262.1"/>
    <property type="molecule type" value="Genomic_DNA"/>
</dbReference>
<protein>
    <submittedName>
        <fullName evidence="4">AMP-binding protein</fullName>
    </submittedName>
</protein>
<proteinExistence type="inferred from homology"/>
<dbReference type="Pfam" id="PF00501">
    <property type="entry name" value="AMP-binding"/>
    <property type="match status" value="1"/>
</dbReference>
<organism evidence="4 5">
    <name type="scientific">Volucribacter amazonae</name>
    <dbReference type="NCBI Taxonomy" id="256731"/>
    <lineage>
        <taxon>Bacteria</taxon>
        <taxon>Pseudomonadati</taxon>
        <taxon>Pseudomonadota</taxon>
        <taxon>Gammaproteobacteria</taxon>
        <taxon>Pasteurellales</taxon>
        <taxon>Pasteurellaceae</taxon>
        <taxon>Volucribacter</taxon>
    </lineage>
</organism>
<dbReference type="GO" id="GO:0031956">
    <property type="term" value="F:medium-chain fatty acid-CoA ligase activity"/>
    <property type="evidence" value="ECO:0007669"/>
    <property type="project" value="TreeGrafter"/>
</dbReference>
<comment type="caution">
    <text evidence="4">The sequence shown here is derived from an EMBL/GenBank/DDBJ whole genome shotgun (WGS) entry which is preliminary data.</text>
</comment>
<feature type="domain" description="AMP-dependent synthetase/ligase" evidence="2">
    <location>
        <begin position="123"/>
        <end position="291"/>
    </location>
</feature>
<evidence type="ECO:0000256" key="1">
    <source>
        <dbReference type="ARBA" id="ARBA00006432"/>
    </source>
</evidence>
<dbReference type="AlphaFoldDB" id="A0A9X4SJ26"/>
<dbReference type="GO" id="GO:0006631">
    <property type="term" value="P:fatty acid metabolic process"/>
    <property type="evidence" value="ECO:0007669"/>
    <property type="project" value="TreeGrafter"/>
</dbReference>
<dbReference type="InterPro" id="IPR000873">
    <property type="entry name" value="AMP-dep_synth/lig_dom"/>
</dbReference>
<dbReference type="InterPro" id="IPR025110">
    <property type="entry name" value="AMP-bd_C"/>
</dbReference>
<keyword evidence="5" id="KW-1185">Reference proteome</keyword>
<dbReference type="SUPFAM" id="SSF56801">
    <property type="entry name" value="Acetyl-CoA synthetase-like"/>
    <property type="match status" value="1"/>
</dbReference>
<feature type="domain" description="AMP-binding enzyme C-terminal" evidence="3">
    <location>
        <begin position="345"/>
        <end position="425"/>
    </location>
</feature>
<name>A0A9X4SJ26_9PAST</name>
<reference evidence="4" key="1">
    <citation type="submission" date="2016-03" db="EMBL/GenBank/DDBJ databases">
        <title>Co-evolution between Pasteurellaceae and their hosts.</title>
        <authorList>
            <person name="Hansen M.J."/>
            <person name="Bojesen A.M."/>
            <person name="Planet P."/>
        </authorList>
    </citation>
    <scope>NUCLEOTIDE SEQUENCE</scope>
    <source>
        <strain evidence="4">146/S8/89</strain>
    </source>
</reference>
<dbReference type="PANTHER" id="PTHR43201:SF8">
    <property type="entry name" value="ACYL-COA SYNTHETASE FAMILY MEMBER 3"/>
    <property type="match status" value="1"/>
</dbReference>
<evidence type="ECO:0000259" key="3">
    <source>
        <dbReference type="Pfam" id="PF13193"/>
    </source>
</evidence>
<dbReference type="RefSeq" id="WP_279573609.1">
    <property type="nucleotide sequence ID" value="NZ_LWID01000001.1"/>
</dbReference>